<evidence type="ECO:0000256" key="7">
    <source>
        <dbReference type="ARBA" id="ARBA00046577"/>
    </source>
</evidence>
<evidence type="ECO:0000256" key="2">
    <source>
        <dbReference type="ARBA" id="ARBA00004745"/>
    </source>
</evidence>
<dbReference type="InterPro" id="IPR004007">
    <property type="entry name" value="DhaL_dom"/>
</dbReference>
<dbReference type="GO" id="GO:0005829">
    <property type="term" value="C:cytosol"/>
    <property type="evidence" value="ECO:0007669"/>
    <property type="project" value="TreeGrafter"/>
</dbReference>
<dbReference type="PANTHER" id="PTHR28629:SF4">
    <property type="entry name" value="TRIOKINASE_FMN CYCLASE"/>
    <property type="match status" value="1"/>
</dbReference>
<dbReference type="NCBIfam" id="TIGR02365">
    <property type="entry name" value="dha_L_ycgS"/>
    <property type="match status" value="1"/>
</dbReference>
<dbReference type="PANTHER" id="PTHR28629">
    <property type="entry name" value="TRIOKINASE/FMN CYCLASE"/>
    <property type="match status" value="1"/>
</dbReference>
<dbReference type="STRING" id="1173111.SAMN05444955_10680"/>
<dbReference type="RefSeq" id="WP_244527492.1">
    <property type="nucleotide sequence ID" value="NZ_FOCQ01000006.1"/>
</dbReference>
<dbReference type="FunFam" id="1.25.40.340:FF:000002">
    <property type="entry name" value="Dihydroxyacetone kinase, L subunit"/>
    <property type="match status" value="1"/>
</dbReference>
<dbReference type="InterPro" id="IPR012737">
    <property type="entry name" value="DhaK_L_YcgS"/>
</dbReference>
<dbReference type="GO" id="GO:0019563">
    <property type="term" value="P:glycerol catabolic process"/>
    <property type="evidence" value="ECO:0007669"/>
    <property type="project" value="TreeGrafter"/>
</dbReference>
<evidence type="ECO:0000256" key="1">
    <source>
        <dbReference type="ARBA" id="ARBA00001113"/>
    </source>
</evidence>
<accession>A0A1H8E1B6</accession>
<name>A0A1H8E1B6_9BACL</name>
<dbReference type="InterPro" id="IPR050861">
    <property type="entry name" value="Dihydroxyacetone_Kinase"/>
</dbReference>
<proteinExistence type="predicted"/>
<evidence type="ECO:0000259" key="9">
    <source>
        <dbReference type="PROSITE" id="PS51480"/>
    </source>
</evidence>
<dbReference type="InterPro" id="IPR036117">
    <property type="entry name" value="DhaL_dom_sf"/>
</dbReference>
<sequence length="210" mass="22958">MTLDGTKFVNWIRRANRRIQENKDYLSELDRAIGDGDHGINMARGFAEAAQRLTGSADQDLGALCQQVAMALLSKVGGASGPLFGTAFLKMAGVWKGKDHASVHELSLALREAVNGIKMRGKAELGDKTMVDVWEPVSRFVAEKAEHLSWRELCVFAEEQMDKTKPLQAKKGRAAYLGPRSSGHLDPGAVSSFFLFEALCETMEESGGDR</sequence>
<organism evidence="10 11">
    <name type="scientific">Lihuaxuella thermophila</name>
    <dbReference type="NCBI Taxonomy" id="1173111"/>
    <lineage>
        <taxon>Bacteria</taxon>
        <taxon>Bacillati</taxon>
        <taxon>Bacillota</taxon>
        <taxon>Bacilli</taxon>
        <taxon>Bacillales</taxon>
        <taxon>Thermoactinomycetaceae</taxon>
        <taxon>Lihuaxuella</taxon>
    </lineage>
</organism>
<evidence type="ECO:0000256" key="8">
    <source>
        <dbReference type="ARBA" id="ARBA00055771"/>
    </source>
</evidence>
<evidence type="ECO:0000256" key="4">
    <source>
        <dbReference type="ARBA" id="ARBA00022679"/>
    </source>
</evidence>
<dbReference type="Proteomes" id="UP000199695">
    <property type="component" value="Unassembled WGS sequence"/>
</dbReference>
<evidence type="ECO:0000313" key="11">
    <source>
        <dbReference type="Proteomes" id="UP000199695"/>
    </source>
</evidence>
<comment type="pathway">
    <text evidence="2">Polyol metabolism; glycerol degradation.</text>
</comment>
<evidence type="ECO:0000256" key="5">
    <source>
        <dbReference type="ARBA" id="ARBA00022777"/>
    </source>
</evidence>
<dbReference type="GO" id="GO:0047324">
    <property type="term" value="F:phosphoenolpyruvate-glycerone phosphotransferase activity"/>
    <property type="evidence" value="ECO:0007669"/>
    <property type="project" value="UniProtKB-EC"/>
</dbReference>
<dbReference type="Pfam" id="PF02734">
    <property type="entry name" value="Dak2"/>
    <property type="match status" value="1"/>
</dbReference>
<dbReference type="GO" id="GO:0004371">
    <property type="term" value="F:glycerone kinase activity"/>
    <property type="evidence" value="ECO:0007669"/>
    <property type="project" value="InterPro"/>
</dbReference>
<evidence type="ECO:0000256" key="3">
    <source>
        <dbReference type="ARBA" id="ARBA00012095"/>
    </source>
</evidence>
<comment type="catalytic activity">
    <reaction evidence="1">
        <text>dihydroxyacetone + phosphoenolpyruvate = dihydroxyacetone phosphate + pyruvate</text>
        <dbReference type="Rhea" id="RHEA:18381"/>
        <dbReference type="ChEBI" id="CHEBI:15361"/>
        <dbReference type="ChEBI" id="CHEBI:16016"/>
        <dbReference type="ChEBI" id="CHEBI:57642"/>
        <dbReference type="ChEBI" id="CHEBI:58702"/>
        <dbReference type="EC" id="2.7.1.121"/>
    </reaction>
</comment>
<protein>
    <recommendedName>
        <fullName evidence="3">phosphoenolpyruvate--glycerone phosphotransferase</fullName>
        <ecNumber evidence="3">2.7.1.121</ecNumber>
    </recommendedName>
</protein>
<keyword evidence="5 10" id="KW-0418">Kinase</keyword>
<gene>
    <name evidence="10" type="ORF">SAMN05444955_10680</name>
</gene>
<keyword evidence="6" id="KW-0319">Glycerol metabolism</keyword>
<dbReference type="EC" id="2.7.1.121" evidence="3"/>
<feature type="domain" description="DhaL" evidence="9">
    <location>
        <begin position="6"/>
        <end position="201"/>
    </location>
</feature>
<dbReference type="Gene3D" id="1.25.40.340">
    <property type="match status" value="1"/>
</dbReference>
<keyword evidence="4" id="KW-0808">Transferase</keyword>
<evidence type="ECO:0000313" key="10">
    <source>
        <dbReference type="EMBL" id="SEN13230.1"/>
    </source>
</evidence>
<reference evidence="10 11" key="1">
    <citation type="submission" date="2016-10" db="EMBL/GenBank/DDBJ databases">
        <authorList>
            <person name="de Groot N.N."/>
        </authorList>
    </citation>
    <scope>NUCLEOTIDE SEQUENCE [LARGE SCALE GENOMIC DNA]</scope>
    <source>
        <strain evidence="10 11">DSM 46701</strain>
    </source>
</reference>
<dbReference type="SUPFAM" id="SSF101473">
    <property type="entry name" value="DhaL-like"/>
    <property type="match status" value="1"/>
</dbReference>
<evidence type="ECO:0000256" key="6">
    <source>
        <dbReference type="ARBA" id="ARBA00022798"/>
    </source>
</evidence>
<comment type="function">
    <text evidence="8">ADP-binding subunit of the dihydroxyacetone kinase, which is responsible for the phosphoenolpyruvate (PEP)-dependent phosphorylation of dihydroxyacetone. DhaL-ADP is converted to DhaL-ATP via a phosphoryl group transfer from DhaM and transmits it to dihydroxyacetone binds to DhaK.</text>
</comment>
<dbReference type="SMART" id="SM01120">
    <property type="entry name" value="Dak2"/>
    <property type="match status" value="1"/>
</dbReference>
<dbReference type="EMBL" id="FOCQ01000006">
    <property type="protein sequence ID" value="SEN13230.1"/>
    <property type="molecule type" value="Genomic_DNA"/>
</dbReference>
<keyword evidence="11" id="KW-1185">Reference proteome</keyword>
<dbReference type="AlphaFoldDB" id="A0A1H8E1B6"/>
<comment type="subunit">
    <text evidence="7">Homodimer. The dihydroxyacetone kinase complex is composed of a homodimer of DhaM, a homodimer of DhaK and the subunit DhaL.</text>
</comment>
<dbReference type="PROSITE" id="PS51480">
    <property type="entry name" value="DHAL"/>
    <property type="match status" value="1"/>
</dbReference>